<dbReference type="AlphaFoldDB" id="A0A235ERX8"/>
<evidence type="ECO:0000313" key="2">
    <source>
        <dbReference type="Proteomes" id="UP000215441"/>
    </source>
</evidence>
<dbReference type="EMBL" id="NOIG01000004">
    <property type="protein sequence ID" value="OYD51297.1"/>
    <property type="molecule type" value="Genomic_DNA"/>
</dbReference>
<gene>
    <name evidence="1" type="ORF">CBY09_05575</name>
</gene>
<accession>A0A235ERX8</accession>
<dbReference type="Proteomes" id="UP000215441">
    <property type="component" value="Unassembled WGS sequence"/>
</dbReference>
<proteinExistence type="predicted"/>
<name>A0A235ERX8_9BURK</name>
<comment type="caution">
    <text evidence="1">The sequence shown here is derived from an EMBL/GenBank/DDBJ whole genome shotgun (WGS) entry which is preliminary data.</text>
</comment>
<keyword evidence="2" id="KW-1185">Reference proteome</keyword>
<sequence length="81" mass="8886">MHGLCGCGTERDSKKCGGTLDRLVAVEHSFQLKARSIIGAYKDCVAAEGWVRNIPGVLLQRLMLCGLEDQPKAGFTIIRPW</sequence>
<protein>
    <submittedName>
        <fullName evidence="1">Uncharacterized protein</fullName>
    </submittedName>
</protein>
<reference evidence="1 2" key="1">
    <citation type="submission" date="2017-07" db="EMBL/GenBank/DDBJ databases">
        <title>Acidovorax KNDSW TSA 6 genome sequence and assembly.</title>
        <authorList>
            <person name="Mayilraj S."/>
        </authorList>
    </citation>
    <scope>NUCLEOTIDE SEQUENCE [LARGE SCALE GENOMIC DNA]</scope>
    <source>
        <strain evidence="1 2">KNDSW-TSA6</strain>
    </source>
</reference>
<organism evidence="1 2">
    <name type="scientific">Acidovorax kalamii</name>
    <dbReference type="NCBI Taxonomy" id="2004485"/>
    <lineage>
        <taxon>Bacteria</taxon>
        <taxon>Pseudomonadati</taxon>
        <taxon>Pseudomonadota</taxon>
        <taxon>Betaproteobacteria</taxon>
        <taxon>Burkholderiales</taxon>
        <taxon>Comamonadaceae</taxon>
        <taxon>Acidovorax</taxon>
    </lineage>
</organism>
<evidence type="ECO:0000313" key="1">
    <source>
        <dbReference type="EMBL" id="OYD51297.1"/>
    </source>
</evidence>